<dbReference type="PROSITE" id="PS50053">
    <property type="entry name" value="UBIQUITIN_2"/>
    <property type="match status" value="1"/>
</dbReference>
<evidence type="ECO:0000256" key="9">
    <source>
        <dbReference type="ARBA" id="ARBA00081109"/>
    </source>
</evidence>
<evidence type="ECO:0000256" key="2">
    <source>
        <dbReference type="ARBA" id="ARBA00022490"/>
    </source>
</evidence>
<dbReference type="InterPro" id="IPR029071">
    <property type="entry name" value="Ubiquitin-like_domsf"/>
</dbReference>
<evidence type="ECO:0000256" key="7">
    <source>
        <dbReference type="ARBA" id="ARBA00073759"/>
    </source>
</evidence>
<evidence type="ECO:0000256" key="4">
    <source>
        <dbReference type="ARBA" id="ARBA00023212"/>
    </source>
</evidence>
<dbReference type="EMBL" id="KI913965">
    <property type="protein sequence ID" value="ETW00033.1"/>
    <property type="molecule type" value="Genomic_DNA"/>
</dbReference>
<dbReference type="OrthoDB" id="25887at2759"/>
<name>A0A024U353_9STRA</name>
<dbReference type="Gene3D" id="3.10.20.90">
    <property type="entry name" value="Phosphatidylinositol 3-kinase Catalytic Subunit, Chain A, domain 1"/>
    <property type="match status" value="1"/>
</dbReference>
<proteinExistence type="predicted"/>
<evidence type="ECO:0000313" key="13">
    <source>
        <dbReference type="EMBL" id="ETW00033.1"/>
    </source>
</evidence>
<feature type="domain" description="Ubiquitin-like" evidence="11">
    <location>
        <begin position="340"/>
        <end position="415"/>
    </location>
</feature>
<dbReference type="RefSeq" id="XP_008871058.1">
    <property type="nucleotide sequence ID" value="XM_008872836.1"/>
</dbReference>
<dbReference type="InterPro" id="IPR036241">
    <property type="entry name" value="NSFL1C_SEP_dom_sf"/>
</dbReference>
<reference evidence="13" key="1">
    <citation type="submission" date="2013-12" db="EMBL/GenBank/DDBJ databases">
        <title>The Genome Sequence of Aphanomyces invadans NJM9701.</title>
        <authorList>
            <consortium name="The Broad Institute Genomics Platform"/>
            <person name="Russ C."/>
            <person name="Tyler B."/>
            <person name="van West P."/>
            <person name="Dieguez-Uribeondo J."/>
            <person name="Young S.K."/>
            <person name="Zeng Q."/>
            <person name="Gargeya S."/>
            <person name="Fitzgerald M."/>
            <person name="Abouelleil A."/>
            <person name="Alvarado L."/>
            <person name="Chapman S.B."/>
            <person name="Gainer-Dewar J."/>
            <person name="Goldberg J."/>
            <person name="Griggs A."/>
            <person name="Gujja S."/>
            <person name="Hansen M."/>
            <person name="Howarth C."/>
            <person name="Imamovic A."/>
            <person name="Ireland A."/>
            <person name="Larimer J."/>
            <person name="McCowan C."/>
            <person name="Murphy C."/>
            <person name="Pearson M."/>
            <person name="Poon T.W."/>
            <person name="Priest M."/>
            <person name="Roberts A."/>
            <person name="Saif S."/>
            <person name="Shea T."/>
            <person name="Sykes S."/>
            <person name="Wortman J."/>
            <person name="Nusbaum C."/>
            <person name="Birren B."/>
        </authorList>
    </citation>
    <scope>NUCLEOTIDE SEQUENCE [LARGE SCALE GENOMIC DNA]</scope>
    <source>
        <strain evidence="13">NJM9701</strain>
    </source>
</reference>
<dbReference type="GO" id="GO:0005856">
    <property type="term" value="C:cytoskeleton"/>
    <property type="evidence" value="ECO:0007669"/>
    <property type="project" value="UniProtKB-SubCell"/>
</dbReference>
<keyword evidence="4" id="KW-0206">Cytoskeleton</keyword>
<evidence type="ECO:0000256" key="3">
    <source>
        <dbReference type="ARBA" id="ARBA00023054"/>
    </source>
</evidence>
<dbReference type="Pfam" id="PF00789">
    <property type="entry name" value="UBX"/>
    <property type="match status" value="1"/>
</dbReference>
<evidence type="ECO:0000256" key="5">
    <source>
        <dbReference type="ARBA" id="ARBA00059434"/>
    </source>
</evidence>
<dbReference type="InterPro" id="IPR000626">
    <property type="entry name" value="Ubiquitin-like_dom"/>
</dbReference>
<dbReference type="STRING" id="157072.A0A024U353"/>
<dbReference type="PANTHER" id="PTHR23333">
    <property type="entry name" value="UBX DOMAIN CONTAINING PROTEIN"/>
    <property type="match status" value="1"/>
</dbReference>
<evidence type="ECO:0000256" key="6">
    <source>
        <dbReference type="ARBA" id="ARBA00062345"/>
    </source>
</evidence>
<protein>
    <recommendedName>
        <fullName evidence="7">UBX domain-containing protein 11</fullName>
    </recommendedName>
    <alternativeName>
        <fullName evidence="9">Socius</fullName>
    </alternativeName>
    <alternativeName>
        <fullName evidence="8">UBX domain-containing protein 5</fullName>
    </alternativeName>
</protein>
<keyword evidence="3 10" id="KW-0175">Coiled coil</keyword>
<dbReference type="GeneID" id="20084519"/>
<evidence type="ECO:0000259" key="12">
    <source>
        <dbReference type="PROSITE" id="PS51399"/>
    </source>
</evidence>
<evidence type="ECO:0000256" key="10">
    <source>
        <dbReference type="SAM" id="Coils"/>
    </source>
</evidence>
<dbReference type="SUPFAM" id="SSF54236">
    <property type="entry name" value="Ubiquitin-like"/>
    <property type="match status" value="1"/>
</dbReference>
<dbReference type="GO" id="GO:0043161">
    <property type="term" value="P:proteasome-mediated ubiquitin-dependent protein catabolic process"/>
    <property type="evidence" value="ECO:0007669"/>
    <property type="project" value="TreeGrafter"/>
</dbReference>
<evidence type="ECO:0000259" key="11">
    <source>
        <dbReference type="PROSITE" id="PS50053"/>
    </source>
</evidence>
<comment type="subcellular location">
    <subcellularLocation>
        <location evidence="1">Cytoplasm</location>
        <location evidence="1">Cytoskeleton</location>
    </subcellularLocation>
</comment>
<dbReference type="InterPro" id="IPR001012">
    <property type="entry name" value="UBX_dom"/>
</dbReference>
<dbReference type="eggNOG" id="KOG2086">
    <property type="taxonomic scope" value="Eukaryota"/>
</dbReference>
<dbReference type="FunFam" id="3.30.420.210:FF:000003">
    <property type="entry name" value="UBX domain protein 11"/>
    <property type="match status" value="1"/>
</dbReference>
<gene>
    <name evidence="13" type="ORF">H310_07469</name>
</gene>
<comment type="function">
    <text evidence="5">May be involved in the reorganization of actin cytoskeleton mediated by RND1, RND2 and RND3. Promotes RHOA activation mediated by GNA12 and GNA13.</text>
</comment>
<dbReference type="SUPFAM" id="SSF102848">
    <property type="entry name" value="NSFL1 (p97 ATPase) cofactor p47, SEP domain"/>
    <property type="match status" value="1"/>
</dbReference>
<evidence type="ECO:0000256" key="1">
    <source>
        <dbReference type="ARBA" id="ARBA00004245"/>
    </source>
</evidence>
<dbReference type="GO" id="GO:0043130">
    <property type="term" value="F:ubiquitin binding"/>
    <property type="evidence" value="ECO:0007669"/>
    <property type="project" value="TreeGrafter"/>
</dbReference>
<dbReference type="Gene3D" id="3.30.420.210">
    <property type="entry name" value="SEP domain"/>
    <property type="match status" value="1"/>
</dbReference>
<dbReference type="Pfam" id="PF08059">
    <property type="entry name" value="SEP"/>
    <property type="match status" value="1"/>
</dbReference>
<dbReference type="VEuPathDB" id="FungiDB:H310_07469"/>
<sequence length="415" mass="46170">MSVRQRDPMYSTRTSVSKLVQSVKAESDKLAQFVDAEKHIADEILRDAPSIPTQPAAEPSLVTSLVQRLRVVEAQLRTQVAELQSKQEQVNELKDQLNRSVAPCGWCADHQDEAQHLKQQVADMTAFLNDHGLVWVGPPSNTLSPRLPPLDAASTTHAEVNYDLIIARVNQLNAAADTGFTVRRSWPRGPITLCDQDSLPLTLFKDGIMVLRGPFRPFHEPHATEFIQDILDGFSPLEFQDRYPDGVVFNMLDKRHEYFRAPVDASGQPLHDRPTKAVGLADVGNPLLRLPTDTFLIRLPVSTVRDGQVHAIRDEIAQLLRPPVDCRVVHIPGVGGAKLATLRVRTWKGAQSIQLHVPYTARLHLVKHQVATESRLAPDSFDLISNFPSKVYENGGQTVEEAGLIPSATLHIRMR</sequence>
<evidence type="ECO:0000256" key="8">
    <source>
        <dbReference type="ARBA" id="ARBA00075811"/>
    </source>
</evidence>
<feature type="domain" description="SEP" evidence="12">
    <location>
        <begin position="196"/>
        <end position="260"/>
    </location>
</feature>
<dbReference type="PROSITE" id="PS51399">
    <property type="entry name" value="SEP"/>
    <property type="match status" value="1"/>
</dbReference>
<comment type="subunit">
    <text evidence="6">Interacts with GNA12, GNA13, RND1, RND2 and RND3.</text>
</comment>
<dbReference type="AlphaFoldDB" id="A0A024U353"/>
<dbReference type="PANTHER" id="PTHR23333:SF4">
    <property type="entry name" value="UBX DOMAIN-CONTAINING PROTEIN 11"/>
    <property type="match status" value="1"/>
</dbReference>
<accession>A0A024U353</accession>
<dbReference type="InterPro" id="IPR012989">
    <property type="entry name" value="SEP_domain"/>
</dbReference>
<keyword evidence="2" id="KW-0963">Cytoplasm</keyword>
<organism evidence="13">
    <name type="scientific">Aphanomyces invadans</name>
    <dbReference type="NCBI Taxonomy" id="157072"/>
    <lineage>
        <taxon>Eukaryota</taxon>
        <taxon>Sar</taxon>
        <taxon>Stramenopiles</taxon>
        <taxon>Oomycota</taxon>
        <taxon>Saprolegniomycetes</taxon>
        <taxon>Saprolegniales</taxon>
        <taxon>Verrucalvaceae</taxon>
        <taxon>Aphanomyces</taxon>
    </lineage>
</organism>
<feature type="coiled-coil region" evidence="10">
    <location>
        <begin position="66"/>
        <end position="100"/>
    </location>
</feature>